<sequence length="90" mass="10263">MPTGQETGKQCKQHTSNGFAFERERCGQRRRRWWRNFQVKALIDGQTRSIRCIHFSAFLPSSSLVALPTSENGMPALSPVERTSNPKNLE</sequence>
<feature type="compositionally biased region" description="Polar residues" evidence="1">
    <location>
        <begin position="81"/>
        <end position="90"/>
    </location>
</feature>
<evidence type="ECO:0000256" key="1">
    <source>
        <dbReference type="SAM" id="MobiDB-lite"/>
    </source>
</evidence>
<dbReference type="AlphaFoldDB" id="A0A0M3HU57"/>
<evidence type="ECO:0000313" key="2">
    <source>
        <dbReference type="Proteomes" id="UP000036681"/>
    </source>
</evidence>
<protein>
    <submittedName>
        <fullName evidence="3">Uncharacterized protein</fullName>
    </submittedName>
</protein>
<reference evidence="3" key="1">
    <citation type="submission" date="2017-02" db="UniProtKB">
        <authorList>
            <consortium name="WormBaseParasite"/>
        </authorList>
    </citation>
    <scope>IDENTIFICATION</scope>
</reference>
<feature type="region of interest" description="Disordered" evidence="1">
    <location>
        <begin position="70"/>
        <end position="90"/>
    </location>
</feature>
<keyword evidence="2" id="KW-1185">Reference proteome</keyword>
<dbReference type="Proteomes" id="UP000036681">
    <property type="component" value="Unplaced"/>
</dbReference>
<proteinExistence type="predicted"/>
<dbReference type="WBParaSite" id="ALUE_0000628601-mRNA-1">
    <property type="protein sequence ID" value="ALUE_0000628601-mRNA-1"/>
    <property type="gene ID" value="ALUE_0000628601"/>
</dbReference>
<name>A0A0M3HU57_ASCLU</name>
<organism evidence="2 3">
    <name type="scientific">Ascaris lumbricoides</name>
    <name type="common">Giant roundworm</name>
    <dbReference type="NCBI Taxonomy" id="6252"/>
    <lineage>
        <taxon>Eukaryota</taxon>
        <taxon>Metazoa</taxon>
        <taxon>Ecdysozoa</taxon>
        <taxon>Nematoda</taxon>
        <taxon>Chromadorea</taxon>
        <taxon>Rhabditida</taxon>
        <taxon>Spirurina</taxon>
        <taxon>Ascaridomorpha</taxon>
        <taxon>Ascaridoidea</taxon>
        <taxon>Ascarididae</taxon>
        <taxon>Ascaris</taxon>
    </lineage>
</organism>
<accession>A0A0M3HU57</accession>
<evidence type="ECO:0000313" key="3">
    <source>
        <dbReference type="WBParaSite" id="ALUE_0000628601-mRNA-1"/>
    </source>
</evidence>